<evidence type="ECO:0000256" key="8">
    <source>
        <dbReference type="ARBA" id="ARBA00023242"/>
    </source>
</evidence>
<dbReference type="InterPro" id="IPR036940">
    <property type="entry name" value="PI3/4_kinase_cat_sf"/>
</dbReference>
<name>A0A9C7UMI6_9RHOD</name>
<reference evidence="11" key="1">
    <citation type="journal article" date="2022" name="Proc. Natl. Acad. Sci. U.S.A.">
        <title>Life cycle and functional genomics of the unicellular red alga Galdieria for elucidating algal and plant evolution and industrial use.</title>
        <authorList>
            <person name="Hirooka S."/>
            <person name="Itabashi T."/>
            <person name="Ichinose T.M."/>
            <person name="Onuma R."/>
            <person name="Fujiwara T."/>
            <person name="Yamashita S."/>
            <person name="Jong L.W."/>
            <person name="Tomita R."/>
            <person name="Iwane A.H."/>
            <person name="Miyagishima S.Y."/>
        </authorList>
    </citation>
    <scope>NUCLEOTIDE SEQUENCE</scope>
    <source>
        <strain evidence="11">NBRC 102759</strain>
    </source>
</reference>
<dbReference type="InterPro" id="IPR003152">
    <property type="entry name" value="FATC_dom"/>
</dbReference>
<dbReference type="PANTHER" id="PTHR37079:SF4">
    <property type="entry name" value="SERINE_THREONINE-PROTEIN KINASE ATM"/>
    <property type="match status" value="1"/>
</dbReference>
<dbReference type="SMART" id="SM01343">
    <property type="entry name" value="FATC"/>
    <property type="match status" value="1"/>
</dbReference>
<evidence type="ECO:0000256" key="2">
    <source>
        <dbReference type="ARBA" id="ARBA00012513"/>
    </source>
</evidence>
<sequence>MDRIACKNDPTDIVANSYPKTDSLWKLFKNQKFFKKEEVTCSQPLGHLHETVFFEELESLIFRSSSEYLNVKLLYFIAEILRQLACSLKPDTKLFSLKETAQAFFLGTFASFETIVSSISSTENGLWDIAGFAKSVATILSIDHTFNWSSELKEQCRLILQQSLKLSLDFSESTEDTEIWFRAKLTSTSKKRRISLTKPFICFQEKAVDQGVSNLFQLEGLGFSKMFECPLFVRYFKYLMFLYFFSQSSRLVYQEFNFPIHLPWKQSFSSFSESFDVATEQSVILCFRCHTVSYCSNEDHQRIVEQLDLSLLKKMKNEEALHCFRLSAPSKLVSLKLLMNSMRVILEDIQRQIRPCLNFNFVVDILHFLKWIGAKFLSSHGHYFLEPFYELWVLIGVVIYKFQKEEYIEIFLESFQFLWGRLNEGAFHYHCLCLHSIIEYTCQFEKCVSDFILIAAINSISKTTVSENRFFTFLYIVSKCSIPCLARCCSAICSRANGMERRMSKNFLQKISMINDYYCLRDLFHQHSWSILHSWSVHEDKKSLEFPFDLFEWSLDIFQQSFPAEYCLLKEMEKATLQMSFQIPSDTSQQELFVTLLDSNLFQSSTLYKNSVGIHLSRKFEVLLEHILKDDFDGLLALLMNWIQLQNGLVENLFSGFTVLDLRLFLSSARVDVKVPLQLIRLLESFCQESKATIPFSCVLLFLFALLHLKEEHLIANELVEITEKISKRLRDQVFGLKVEDFLLHEILSCLFVRMNFLSLKCVVFCNTVYRLLVDLPIDVMLHLEPPASIPHSLPNEAIYMYYKTVFTAFATWEKQLEFFVALCTRRAPLAPFVVVARLQLLQEILSRNRERIAETRNSKQPALQDLKTKCSVYLISILKDWLPFLSYDELVPFDRADIYDIAERCLLYLFEPVMYPVGIVCFESSYVFQVPSLLSLKSWPQVIETIVRISFSKFLSFDELSWTAAYCALVRLFNDRKTHNYLAPISSLGFLFSQEIFNALQTRQLTTVDMSVNSDDFERLLKSNPRQDESIWLRQIACCLLQNSCLESSILIYLRELCLVSLEISVFMFPLILMEIYLSGNVHEWHRVRDGLVATLNNKAFSPRLTVVLIESLDFVRFQCMNLNGLYVHRLNKGQYVNDISIFDSSHLQVVADAAFRVEKYATAIFYNELVLDSRGIVSHSLETADEANLFLRDKENLQNLVECALGLSDFDLIDTVPMITSTLDLFDGQHVYRLATLAERKCQYELTLSYLDQFLVATEKFSHQCCEPQLKKSAFYKLQFILAKCGLHYLSDCIRRNEFYPPEFFPEGDRSSKKVSSNDDVNAFSNAVKDLNDWTIFSSETLYPQHFASDGTLSDQRFECIKPEAFRVWHLLESVCYESSSHLSQMVTRLRLISYRDKAEQDFFSELERICLYEDCVHIELDDKTIRELCTINLEQKQFTKFVVWFVKYLNVWTRSQNEITEKEAAFYDISQLAQKLWKPSFVNLQESIDYSTNLLSNVFCLERAKLLYEKREFDSAIKGVSKMLSGFPLQKLMNFSFLECNQTTAPAKLLLETYIHASFVLGRWLYETHSEQAKTVFEKYFNHAKDVCMKSQLLVEVRCQSCYHLASFSDQVLSSIEGYENSTERRFESCLDKQREEELEKCKELSKQNTLTRSQKDELLRHIRSLQREIDYNKARLQATRENCDFWLKNALENYAQCLLFGNHYNVISTFRFVDLWMNNSLSGEVNSYLMSLLQCENSPLILRKFKPLIYQLSSRLDLKDSLFHKAIYQFIFEMAKMYPQDCIWPLLALSKGDRVPQTQKGAERFNVEVSKMDAATKILKQLYPFHSKLIKQMKEVSEAYLELSELPVDSQGEFSTKSLMLSNIRDFVFVRVPNISNNFRHNDDDDQYEEKPTVVSFSEKYQVAGGINHPKVITCLGSDGKEYRQLVKGCDDLRQDAIMQQLFQISNQLLFRSPTTRSRRLFMRTYNVLPLSPCAGVVEWVEGTVPLGIYLIGATGSESESAHCRPQDWLSVQCRKKLREAPEHLKSEVFKEICQNFQPVFRYFFLEYFQIPSQCLERRLAYARSVAASSIIGYLIGLGDRHCSNILLDVYTAEIVHIDFGISFEQGRMLRTPERVPFRLTRDIVDGMGCYGVEGPFRRSCEATLSVLQEYKKILLTVIKVFLYDPLFRWALSPLKAFLKQSKKSSNATFLPKQGTFNSLDINLQEANTIQGNSEAARALLRVQEKLNGYLESEQVDTRTHVRRLINDAKNSESLCKMFEGWAPWV</sequence>
<dbReference type="Pfam" id="PF02260">
    <property type="entry name" value="FATC"/>
    <property type="match status" value="1"/>
</dbReference>
<evidence type="ECO:0000259" key="10">
    <source>
        <dbReference type="PROSITE" id="PS51190"/>
    </source>
</evidence>
<evidence type="ECO:0000256" key="1">
    <source>
        <dbReference type="ARBA" id="ARBA00004123"/>
    </source>
</evidence>
<dbReference type="Gene3D" id="1.10.1070.11">
    <property type="entry name" value="Phosphatidylinositol 3-/4-kinase, catalytic domain"/>
    <property type="match status" value="1"/>
</dbReference>
<dbReference type="Pfam" id="PF00454">
    <property type="entry name" value="PI3_PI4_kinase"/>
    <property type="match status" value="1"/>
</dbReference>
<protein>
    <recommendedName>
        <fullName evidence="2">non-specific serine/threonine protein kinase</fullName>
        <ecNumber evidence="2">2.7.11.1</ecNumber>
    </recommendedName>
</protein>
<keyword evidence="3" id="KW-0808">Transferase</keyword>
<keyword evidence="7" id="KW-0067">ATP-binding</keyword>
<dbReference type="PANTHER" id="PTHR37079">
    <property type="entry name" value="SERINE/THREONINE-PROTEIN KINASE ATM"/>
    <property type="match status" value="1"/>
</dbReference>
<keyword evidence="5" id="KW-0227">DNA damage</keyword>
<organism evidence="11 12">
    <name type="scientific">Galdieria partita</name>
    <dbReference type="NCBI Taxonomy" id="83374"/>
    <lineage>
        <taxon>Eukaryota</taxon>
        <taxon>Rhodophyta</taxon>
        <taxon>Bangiophyceae</taxon>
        <taxon>Galdieriales</taxon>
        <taxon>Galdieriaceae</taxon>
        <taxon>Galdieria</taxon>
    </lineage>
</organism>
<dbReference type="PROSITE" id="PS51190">
    <property type="entry name" value="FATC"/>
    <property type="match status" value="1"/>
</dbReference>
<dbReference type="OrthoDB" id="381190at2759"/>
<evidence type="ECO:0000256" key="6">
    <source>
        <dbReference type="ARBA" id="ARBA00022777"/>
    </source>
</evidence>
<dbReference type="CDD" id="cd05171">
    <property type="entry name" value="PIKKc_ATM"/>
    <property type="match status" value="1"/>
</dbReference>
<feature type="domain" description="PI3K/PI4K catalytic" evidence="9">
    <location>
        <begin position="1901"/>
        <end position="2215"/>
    </location>
</feature>
<proteinExistence type="predicted"/>
<evidence type="ECO:0000256" key="7">
    <source>
        <dbReference type="ARBA" id="ARBA00022840"/>
    </source>
</evidence>
<dbReference type="SMART" id="SM00146">
    <property type="entry name" value="PI3Kc"/>
    <property type="match status" value="1"/>
</dbReference>
<dbReference type="EMBL" id="BQMJ01000003">
    <property type="protein sequence ID" value="GJQ08679.1"/>
    <property type="molecule type" value="Genomic_DNA"/>
</dbReference>
<evidence type="ECO:0000313" key="11">
    <source>
        <dbReference type="EMBL" id="GJQ08679.1"/>
    </source>
</evidence>
<dbReference type="PROSITE" id="PS00916">
    <property type="entry name" value="PI3_4_KINASE_2"/>
    <property type="match status" value="1"/>
</dbReference>
<keyword evidence="12" id="KW-1185">Reference proteome</keyword>
<dbReference type="PROSITE" id="PS50290">
    <property type="entry name" value="PI3_4_KINASE_3"/>
    <property type="match status" value="1"/>
</dbReference>
<dbReference type="InterPro" id="IPR011009">
    <property type="entry name" value="Kinase-like_dom_sf"/>
</dbReference>
<comment type="subcellular location">
    <subcellularLocation>
        <location evidence="1">Nucleus</location>
    </subcellularLocation>
</comment>
<dbReference type="GO" id="GO:0004674">
    <property type="term" value="F:protein serine/threonine kinase activity"/>
    <property type="evidence" value="ECO:0007669"/>
    <property type="project" value="UniProtKB-EC"/>
</dbReference>
<evidence type="ECO:0000256" key="4">
    <source>
        <dbReference type="ARBA" id="ARBA00022741"/>
    </source>
</evidence>
<reference evidence="11" key="2">
    <citation type="submission" date="2022-01" db="EMBL/GenBank/DDBJ databases">
        <authorList>
            <person name="Hirooka S."/>
            <person name="Miyagishima S.Y."/>
        </authorList>
    </citation>
    <scope>NUCLEOTIDE SEQUENCE</scope>
    <source>
        <strain evidence="11">NBRC 102759</strain>
    </source>
</reference>
<dbReference type="InterPro" id="IPR044107">
    <property type="entry name" value="PIKKc_ATM"/>
</dbReference>
<keyword evidence="6" id="KW-0418">Kinase</keyword>
<evidence type="ECO:0000256" key="3">
    <source>
        <dbReference type="ARBA" id="ARBA00022679"/>
    </source>
</evidence>
<dbReference type="InterPro" id="IPR000403">
    <property type="entry name" value="PI3/4_kinase_cat_dom"/>
</dbReference>
<dbReference type="EC" id="2.7.11.1" evidence="2"/>
<dbReference type="Gene3D" id="3.30.1010.10">
    <property type="entry name" value="Phosphatidylinositol 3-kinase Catalytic Subunit, Chain A, domain 4"/>
    <property type="match status" value="1"/>
</dbReference>
<dbReference type="GO" id="GO:0005634">
    <property type="term" value="C:nucleus"/>
    <property type="evidence" value="ECO:0007669"/>
    <property type="project" value="UniProtKB-SubCell"/>
</dbReference>
<dbReference type="PROSITE" id="PS00915">
    <property type="entry name" value="PI3_4_KINASE_1"/>
    <property type="match status" value="1"/>
</dbReference>
<keyword evidence="4" id="KW-0547">Nucleotide-binding</keyword>
<feature type="domain" description="FATC" evidence="10">
    <location>
        <begin position="2238"/>
        <end position="2270"/>
    </location>
</feature>
<dbReference type="GO" id="GO:0005524">
    <property type="term" value="F:ATP binding"/>
    <property type="evidence" value="ECO:0007669"/>
    <property type="project" value="UniProtKB-KW"/>
</dbReference>
<comment type="caution">
    <text evidence="11">The sequence shown here is derived from an EMBL/GenBank/DDBJ whole genome shotgun (WGS) entry which is preliminary data.</text>
</comment>
<dbReference type="GO" id="GO:0006281">
    <property type="term" value="P:DNA repair"/>
    <property type="evidence" value="ECO:0007669"/>
    <property type="project" value="InterPro"/>
</dbReference>
<dbReference type="InterPro" id="IPR038980">
    <property type="entry name" value="ATM_plant"/>
</dbReference>
<dbReference type="InterPro" id="IPR018936">
    <property type="entry name" value="PI3/4_kinase_CS"/>
</dbReference>
<dbReference type="SUPFAM" id="SSF56112">
    <property type="entry name" value="Protein kinase-like (PK-like)"/>
    <property type="match status" value="1"/>
</dbReference>
<keyword evidence="8" id="KW-0539">Nucleus</keyword>
<dbReference type="Proteomes" id="UP001061958">
    <property type="component" value="Unassembled WGS sequence"/>
</dbReference>
<evidence type="ECO:0000259" key="9">
    <source>
        <dbReference type="PROSITE" id="PS50290"/>
    </source>
</evidence>
<evidence type="ECO:0000256" key="5">
    <source>
        <dbReference type="ARBA" id="ARBA00022763"/>
    </source>
</evidence>
<accession>A0A9C7UMI6</accession>
<gene>
    <name evidence="11" type="ORF">GpartN1_g470.t1</name>
</gene>
<evidence type="ECO:0000313" key="12">
    <source>
        <dbReference type="Proteomes" id="UP001061958"/>
    </source>
</evidence>